<evidence type="ECO:0000313" key="2">
    <source>
        <dbReference type="Proteomes" id="UP001208570"/>
    </source>
</evidence>
<comment type="caution">
    <text evidence="1">The sequence shown here is derived from an EMBL/GenBank/DDBJ whole genome shotgun (WGS) entry which is preliminary data.</text>
</comment>
<organism evidence="1 2">
    <name type="scientific">Paralvinella palmiformis</name>
    <dbReference type="NCBI Taxonomy" id="53620"/>
    <lineage>
        <taxon>Eukaryota</taxon>
        <taxon>Metazoa</taxon>
        <taxon>Spiralia</taxon>
        <taxon>Lophotrochozoa</taxon>
        <taxon>Annelida</taxon>
        <taxon>Polychaeta</taxon>
        <taxon>Sedentaria</taxon>
        <taxon>Canalipalpata</taxon>
        <taxon>Terebellida</taxon>
        <taxon>Terebelliformia</taxon>
        <taxon>Alvinellidae</taxon>
        <taxon>Paralvinella</taxon>
    </lineage>
</organism>
<gene>
    <name evidence="1" type="ORF">LSH36_99g08080</name>
</gene>
<evidence type="ECO:0000313" key="1">
    <source>
        <dbReference type="EMBL" id="KAK2162426.1"/>
    </source>
</evidence>
<keyword evidence="2" id="KW-1185">Reference proteome</keyword>
<feature type="non-terminal residue" evidence="1">
    <location>
        <position position="1"/>
    </location>
</feature>
<proteinExistence type="predicted"/>
<reference evidence="1" key="1">
    <citation type="journal article" date="2023" name="Mol. Biol. Evol.">
        <title>Third-Generation Sequencing Reveals the Adaptive Role of the Epigenome in Three Deep-Sea Polychaetes.</title>
        <authorList>
            <person name="Perez M."/>
            <person name="Aroh O."/>
            <person name="Sun Y."/>
            <person name="Lan Y."/>
            <person name="Juniper S.K."/>
            <person name="Young C.R."/>
            <person name="Angers B."/>
            <person name="Qian P.Y."/>
        </authorList>
    </citation>
    <scope>NUCLEOTIDE SEQUENCE</scope>
    <source>
        <strain evidence="1">P08H-3</strain>
    </source>
</reference>
<accession>A0AAD9K0S2</accession>
<dbReference type="Proteomes" id="UP001208570">
    <property type="component" value="Unassembled WGS sequence"/>
</dbReference>
<dbReference type="AlphaFoldDB" id="A0AAD9K0S2"/>
<sequence length="105" mass="11775">MVIDNLEQRYTVIKLKILGNRRKSNLKVTNPEDMKYQRSALGGSNVAVSGGEDALQTYRRHTVSVPNLGQGVTEKAVVDEKDAFLEHLASRYPAHAHTIKSVKEW</sequence>
<name>A0AAD9K0S2_9ANNE</name>
<protein>
    <submittedName>
        <fullName evidence="1">Uncharacterized protein</fullName>
    </submittedName>
</protein>
<dbReference type="EMBL" id="JAODUP010000099">
    <property type="protein sequence ID" value="KAK2162426.1"/>
    <property type="molecule type" value="Genomic_DNA"/>
</dbReference>